<dbReference type="GO" id="GO:1990904">
    <property type="term" value="C:ribonucleoprotein complex"/>
    <property type="evidence" value="ECO:0007669"/>
    <property type="project" value="UniProtKB-KW"/>
</dbReference>
<name>H5SF51_9BACT</name>
<evidence type="ECO:0000256" key="3">
    <source>
        <dbReference type="ARBA" id="ARBA00023274"/>
    </source>
</evidence>
<dbReference type="InterPro" id="IPR021137">
    <property type="entry name" value="Ribosomal_bL35-like"/>
</dbReference>
<evidence type="ECO:0000256" key="6">
    <source>
        <dbReference type="SAM" id="MobiDB-lite"/>
    </source>
</evidence>
<sequence length="64" mass="7430">MPKKKTHKGIAKRFKVTRNKKVLGSTAGYHHKLVKRSPNRKRQARRGFQVPEALAKTYREQLSS</sequence>
<evidence type="ECO:0000256" key="1">
    <source>
        <dbReference type="ARBA" id="ARBA00006598"/>
    </source>
</evidence>
<organism evidence="7">
    <name type="scientific">uncultured Acetothermia bacterium</name>
    <dbReference type="NCBI Taxonomy" id="236499"/>
    <lineage>
        <taxon>Bacteria</taxon>
        <taxon>Candidatus Bipolaricaulota</taxon>
        <taxon>environmental samples</taxon>
    </lineage>
</organism>
<evidence type="ECO:0000256" key="2">
    <source>
        <dbReference type="ARBA" id="ARBA00022980"/>
    </source>
</evidence>
<dbReference type="Pfam" id="PF01632">
    <property type="entry name" value="Ribosomal_L35p"/>
    <property type="match status" value="1"/>
</dbReference>
<protein>
    <recommendedName>
        <fullName evidence="4">Large ribosomal subunit protein bL35</fullName>
    </recommendedName>
</protein>
<dbReference type="GO" id="GO:0005840">
    <property type="term" value="C:ribosome"/>
    <property type="evidence" value="ECO:0007669"/>
    <property type="project" value="UniProtKB-KW"/>
</dbReference>
<evidence type="ECO:0000256" key="4">
    <source>
        <dbReference type="HAMAP-Rule" id="MF_00514"/>
    </source>
</evidence>
<evidence type="ECO:0000256" key="5">
    <source>
        <dbReference type="RuleBase" id="RU000568"/>
    </source>
</evidence>
<proteinExistence type="inferred from homology"/>
<dbReference type="PRINTS" id="PR00064">
    <property type="entry name" value="RIBOSOMALL35"/>
</dbReference>
<dbReference type="NCBIfam" id="TIGR00001">
    <property type="entry name" value="rpmI_bact"/>
    <property type="match status" value="1"/>
</dbReference>
<reference evidence="7" key="2">
    <citation type="journal article" date="2012" name="PLoS ONE">
        <title>A Deeply Branching Thermophilic Bacterium with an Ancient Acetyl-CoA Pathway Dominates a Subsurface Ecosystem.</title>
        <authorList>
            <person name="Takami H."/>
            <person name="Noguchi H."/>
            <person name="Takaki Y."/>
            <person name="Uchiyama I."/>
            <person name="Toyoda A."/>
            <person name="Nishi S."/>
            <person name="Chee G.-J."/>
            <person name="Arai W."/>
            <person name="Nunoura T."/>
            <person name="Itoh T."/>
            <person name="Hattori M."/>
            <person name="Takai K."/>
        </authorList>
    </citation>
    <scope>NUCLEOTIDE SEQUENCE</scope>
</reference>
<dbReference type="EMBL" id="AP011700">
    <property type="protein sequence ID" value="BAL54787.1"/>
    <property type="molecule type" value="Genomic_DNA"/>
</dbReference>
<dbReference type="GO" id="GO:0006412">
    <property type="term" value="P:translation"/>
    <property type="evidence" value="ECO:0007669"/>
    <property type="project" value="UniProtKB-UniRule"/>
</dbReference>
<reference evidence="7" key="1">
    <citation type="journal article" date="2005" name="Environ. Microbiol.">
        <title>Genetic and functional properties of uncultivated thermophilic crenarchaeotes from a subsurface gold mine as revealed by analysis of genome fragments.</title>
        <authorList>
            <person name="Nunoura T."/>
            <person name="Hirayama H."/>
            <person name="Takami H."/>
            <person name="Oida H."/>
            <person name="Nishi S."/>
            <person name="Shimamura S."/>
            <person name="Suzuki Y."/>
            <person name="Inagaki F."/>
            <person name="Takai K."/>
            <person name="Nealson K.H."/>
            <person name="Horikoshi K."/>
        </authorList>
    </citation>
    <scope>NUCLEOTIDE SEQUENCE</scope>
</reference>
<dbReference type="Gene3D" id="4.10.410.60">
    <property type="match status" value="1"/>
</dbReference>
<dbReference type="HAMAP" id="MF_00514">
    <property type="entry name" value="Ribosomal_bL35"/>
    <property type="match status" value="1"/>
</dbReference>
<feature type="region of interest" description="Disordered" evidence="6">
    <location>
        <begin position="35"/>
        <end position="64"/>
    </location>
</feature>
<dbReference type="AlphaFoldDB" id="H5SF51"/>
<gene>
    <name evidence="4" type="primary">rpmI</name>
    <name evidence="7" type="ORF">HGMM_F20D08C08</name>
</gene>
<dbReference type="GO" id="GO:0003735">
    <property type="term" value="F:structural constituent of ribosome"/>
    <property type="evidence" value="ECO:0007669"/>
    <property type="project" value="InterPro"/>
</dbReference>
<dbReference type="InterPro" id="IPR001706">
    <property type="entry name" value="Ribosomal_bL35"/>
</dbReference>
<evidence type="ECO:0000313" key="7">
    <source>
        <dbReference type="EMBL" id="BAL54787.1"/>
    </source>
</evidence>
<accession>H5SF51</accession>
<feature type="compositionally biased region" description="Basic residues" evidence="6">
    <location>
        <begin position="35"/>
        <end position="45"/>
    </location>
</feature>
<keyword evidence="2 4" id="KW-0689">Ribosomal protein</keyword>
<comment type="similarity">
    <text evidence="1 4 5">Belongs to the bacterial ribosomal protein bL35 family.</text>
</comment>
<keyword evidence="3 4" id="KW-0687">Ribonucleoprotein</keyword>
<dbReference type="InterPro" id="IPR037229">
    <property type="entry name" value="Ribosomal_bL35_sf"/>
</dbReference>
<dbReference type="SUPFAM" id="SSF143034">
    <property type="entry name" value="L35p-like"/>
    <property type="match status" value="1"/>
</dbReference>